<dbReference type="Proteomes" id="UP000317730">
    <property type="component" value="Unassembled WGS sequence"/>
</dbReference>
<evidence type="ECO:0000313" key="2">
    <source>
        <dbReference type="Proteomes" id="UP000317730"/>
    </source>
</evidence>
<reference evidence="1 2" key="1">
    <citation type="submission" date="2019-06" db="EMBL/GenBank/DDBJ databases">
        <title>Whole genome shotgun sequence of Acetobacter peroxydans NBRC 13755.</title>
        <authorList>
            <person name="Hosoyama A."/>
            <person name="Uohara A."/>
            <person name="Ohji S."/>
            <person name="Ichikawa N."/>
        </authorList>
    </citation>
    <scope>NUCLEOTIDE SEQUENCE [LARGE SCALE GENOMIC DNA]</scope>
    <source>
        <strain evidence="1 2">NBRC 13755</strain>
    </source>
</reference>
<comment type="caution">
    <text evidence="1">The sequence shown here is derived from an EMBL/GenBank/DDBJ whole genome shotgun (WGS) entry which is preliminary data.</text>
</comment>
<gene>
    <name evidence="1" type="ORF">APE01nite_20060</name>
</gene>
<name>A0A4Y3TXN4_9PROT</name>
<protein>
    <submittedName>
        <fullName evidence="1">Uncharacterized protein</fullName>
    </submittedName>
</protein>
<dbReference type="RefSeq" id="WP_141377174.1">
    <property type="nucleotide sequence ID" value="NZ_BAPL01000002.1"/>
</dbReference>
<dbReference type="OrthoDB" id="9795596at2"/>
<evidence type="ECO:0000313" key="1">
    <source>
        <dbReference type="EMBL" id="GEB86209.1"/>
    </source>
</evidence>
<organism evidence="1 2">
    <name type="scientific">Acetobacter peroxydans</name>
    <dbReference type="NCBI Taxonomy" id="104098"/>
    <lineage>
        <taxon>Bacteria</taxon>
        <taxon>Pseudomonadati</taxon>
        <taxon>Pseudomonadota</taxon>
        <taxon>Alphaproteobacteria</taxon>
        <taxon>Acetobacterales</taxon>
        <taxon>Acetobacteraceae</taxon>
        <taxon>Acetobacter</taxon>
    </lineage>
</organism>
<accession>A0A4Y3TXN4</accession>
<dbReference type="AlphaFoldDB" id="A0A4Y3TXN4"/>
<keyword evidence="2" id="KW-1185">Reference proteome</keyword>
<sequence>MASRSEDTFVAEDETITHGSGAVLADLSYADAEERQTKPRLAHTINGVIARRWLNQVTAAGQIAAAAVGRGA</sequence>
<dbReference type="EMBL" id="BJMV01000011">
    <property type="protein sequence ID" value="GEB86209.1"/>
    <property type="molecule type" value="Genomic_DNA"/>
</dbReference>
<proteinExistence type="predicted"/>